<dbReference type="PANTHER" id="PTHR43701">
    <property type="entry name" value="MEMBRANE TRANSPORTER PROTEIN MJ0441-RELATED"/>
    <property type="match status" value="1"/>
</dbReference>
<evidence type="ECO:0000256" key="2">
    <source>
        <dbReference type="ARBA" id="ARBA00022692"/>
    </source>
</evidence>
<dbReference type="PANTHER" id="PTHR43701:SF2">
    <property type="entry name" value="MEMBRANE TRANSPORTER PROTEIN YJNA-RELATED"/>
    <property type="match status" value="1"/>
</dbReference>
<comment type="subcellular location">
    <subcellularLocation>
        <location evidence="5">Cell membrane</location>
        <topology evidence="5">Multi-pass membrane protein</topology>
    </subcellularLocation>
    <subcellularLocation>
        <location evidence="1">Membrane</location>
        <topology evidence="1">Multi-pass membrane protein</topology>
    </subcellularLocation>
</comment>
<feature type="transmembrane region" description="Helical" evidence="5">
    <location>
        <begin position="130"/>
        <end position="155"/>
    </location>
</feature>
<dbReference type="EMBL" id="QRGA01000010">
    <property type="protein sequence ID" value="RDU97445.1"/>
    <property type="molecule type" value="Genomic_DNA"/>
</dbReference>
<keyword evidence="4 5" id="KW-0472">Membrane</keyword>
<feature type="transmembrane region" description="Helical" evidence="5">
    <location>
        <begin position="224"/>
        <end position="242"/>
    </location>
</feature>
<comment type="caution">
    <text evidence="6">The sequence shown here is derived from an EMBL/GenBank/DDBJ whole genome shotgun (WGS) entry which is preliminary data.</text>
</comment>
<evidence type="ECO:0000256" key="4">
    <source>
        <dbReference type="ARBA" id="ARBA00023136"/>
    </source>
</evidence>
<dbReference type="OrthoDB" id="9807082at2"/>
<keyword evidence="7" id="KW-1185">Reference proteome</keyword>
<evidence type="ECO:0000313" key="6">
    <source>
        <dbReference type="EMBL" id="RDU97445.1"/>
    </source>
</evidence>
<dbReference type="GO" id="GO:0005886">
    <property type="term" value="C:plasma membrane"/>
    <property type="evidence" value="ECO:0007669"/>
    <property type="project" value="UniProtKB-SubCell"/>
</dbReference>
<comment type="similarity">
    <text evidence="5">Belongs to the 4-toluene sulfonate uptake permease (TSUP) (TC 2.A.102) family.</text>
</comment>
<evidence type="ECO:0000256" key="5">
    <source>
        <dbReference type="RuleBase" id="RU363041"/>
    </source>
</evidence>
<keyword evidence="5" id="KW-1003">Cell membrane</keyword>
<name>A0A3D8JXU7_9BURK</name>
<dbReference type="Proteomes" id="UP000256838">
    <property type="component" value="Unassembled WGS sequence"/>
</dbReference>
<dbReference type="AlphaFoldDB" id="A0A3D8JXU7"/>
<accession>A0A3D8JXU7</accession>
<dbReference type="InterPro" id="IPR051598">
    <property type="entry name" value="TSUP/Inactive_protease-like"/>
</dbReference>
<dbReference type="InterPro" id="IPR002781">
    <property type="entry name" value="TM_pro_TauE-like"/>
</dbReference>
<gene>
    <name evidence="6" type="ORF">DWV00_18170</name>
</gene>
<reference evidence="6 7" key="1">
    <citation type="submission" date="2018-08" db="EMBL/GenBank/DDBJ databases">
        <title>Paraburkholderia sp. DHOM06 isolated from forest soil.</title>
        <authorList>
            <person name="Gao Z.-H."/>
            <person name="Qiu L.-H."/>
        </authorList>
    </citation>
    <scope>NUCLEOTIDE SEQUENCE [LARGE SCALE GENOMIC DNA]</scope>
    <source>
        <strain evidence="6 7">DHOM06</strain>
    </source>
</reference>
<keyword evidence="3 5" id="KW-1133">Transmembrane helix</keyword>
<keyword evidence="2 5" id="KW-0812">Transmembrane</keyword>
<feature type="transmembrane region" description="Helical" evidence="5">
    <location>
        <begin position="199"/>
        <end position="218"/>
    </location>
</feature>
<sequence length="246" mass="25168">MLTLVVVAGLWAGLQNTLAGGGSFVTLPALIISGMTPLAANITSTVALFPGQVVSGFAGRRLISGAAKLPFSVLFGVSIVGGAVGGILLLVTPSSVFTKLVPWLVLFATAVFTWGSFFRKAQETKAHLSPIAAAFVQFLIAIYGGYFGGGIGFLMMAALTMAGLPTRNAGATKNALAGVMNAAAVVIFVTSSLLHWREAIALGAGAIIGGLAGVWALRRVNERVLRIAIVCIGVALTIGLFVKPIS</sequence>
<feature type="transmembrane region" description="Helical" evidence="5">
    <location>
        <begin position="100"/>
        <end position="118"/>
    </location>
</feature>
<feature type="transmembrane region" description="Helical" evidence="5">
    <location>
        <begin position="175"/>
        <end position="194"/>
    </location>
</feature>
<dbReference type="Pfam" id="PF01925">
    <property type="entry name" value="TauE"/>
    <property type="match status" value="1"/>
</dbReference>
<feature type="transmembrane region" description="Helical" evidence="5">
    <location>
        <begin position="29"/>
        <end position="50"/>
    </location>
</feature>
<evidence type="ECO:0000256" key="3">
    <source>
        <dbReference type="ARBA" id="ARBA00022989"/>
    </source>
</evidence>
<evidence type="ECO:0000256" key="1">
    <source>
        <dbReference type="ARBA" id="ARBA00004141"/>
    </source>
</evidence>
<organism evidence="6 7">
    <name type="scientific">Trinickia dinghuensis</name>
    <dbReference type="NCBI Taxonomy" id="2291023"/>
    <lineage>
        <taxon>Bacteria</taxon>
        <taxon>Pseudomonadati</taxon>
        <taxon>Pseudomonadota</taxon>
        <taxon>Betaproteobacteria</taxon>
        <taxon>Burkholderiales</taxon>
        <taxon>Burkholderiaceae</taxon>
        <taxon>Trinickia</taxon>
    </lineage>
</organism>
<proteinExistence type="inferred from homology"/>
<evidence type="ECO:0000313" key="7">
    <source>
        <dbReference type="Proteomes" id="UP000256838"/>
    </source>
</evidence>
<protein>
    <recommendedName>
        <fullName evidence="5">Probable membrane transporter protein</fullName>
    </recommendedName>
</protein>
<feature type="transmembrane region" description="Helical" evidence="5">
    <location>
        <begin position="71"/>
        <end position="94"/>
    </location>
</feature>